<keyword evidence="3 8" id="KW-0560">Oxidoreductase</keyword>
<dbReference type="InterPro" id="IPR011057">
    <property type="entry name" value="Mss4-like_sf"/>
</dbReference>
<dbReference type="HAMAP" id="MF_01400">
    <property type="entry name" value="MsrB"/>
    <property type="match status" value="1"/>
</dbReference>
<protein>
    <recommendedName>
        <fullName evidence="8 9">Multifunctional fusion protein</fullName>
    </recommendedName>
    <domain>
        <recommendedName>
            <fullName evidence="9">Peptide methionine sulfoxide reductase MsrA</fullName>
            <shortName evidence="9">Protein-methionine-S-oxide reductase</shortName>
            <ecNumber evidence="9">1.8.4.11</ecNumber>
        </recommendedName>
        <alternativeName>
            <fullName evidence="9">Peptide-methionine (S)-S-oxide reductase</fullName>
            <shortName evidence="9">Peptide Met(O) reductase</shortName>
        </alternativeName>
    </domain>
    <domain>
        <recommendedName>
            <fullName evidence="8">Peptide methionine sulfoxide reductase MsrB</fullName>
            <ecNumber evidence="8">1.8.4.12</ecNumber>
        </recommendedName>
        <alternativeName>
            <fullName evidence="8">Peptide-methionine (R)-S-oxide reductase</fullName>
        </alternativeName>
    </domain>
</protein>
<dbReference type="Pfam" id="PF01641">
    <property type="entry name" value="SelR"/>
    <property type="match status" value="1"/>
</dbReference>
<comment type="catalytic activity">
    <reaction evidence="6 8">
        <text>L-methionyl-[protein] + [thioredoxin]-disulfide + H2O = L-methionyl-(R)-S-oxide-[protein] + [thioredoxin]-dithiol</text>
        <dbReference type="Rhea" id="RHEA:24164"/>
        <dbReference type="Rhea" id="RHEA-COMP:10698"/>
        <dbReference type="Rhea" id="RHEA-COMP:10700"/>
        <dbReference type="Rhea" id="RHEA-COMP:12313"/>
        <dbReference type="Rhea" id="RHEA-COMP:12314"/>
        <dbReference type="ChEBI" id="CHEBI:15377"/>
        <dbReference type="ChEBI" id="CHEBI:16044"/>
        <dbReference type="ChEBI" id="CHEBI:29950"/>
        <dbReference type="ChEBI" id="CHEBI:45764"/>
        <dbReference type="ChEBI" id="CHEBI:50058"/>
        <dbReference type="EC" id="1.8.4.12"/>
    </reaction>
</comment>
<evidence type="ECO:0000259" key="10">
    <source>
        <dbReference type="PROSITE" id="PS51790"/>
    </source>
</evidence>
<evidence type="ECO:0000256" key="8">
    <source>
        <dbReference type="HAMAP-Rule" id="MF_01400"/>
    </source>
</evidence>
<feature type="domain" description="MsrB" evidence="10">
    <location>
        <begin position="185"/>
        <end position="307"/>
    </location>
</feature>
<comment type="caution">
    <text evidence="8">Lacks conserved residue(s) required for the propagation of feature annotation.</text>
</comment>
<dbReference type="RefSeq" id="WP_006287169.1">
    <property type="nucleotide sequence ID" value="NZ_BALG01000222.1"/>
</dbReference>
<dbReference type="Pfam" id="PF01625">
    <property type="entry name" value="PMSR"/>
    <property type="match status" value="1"/>
</dbReference>
<evidence type="ECO:0000256" key="1">
    <source>
        <dbReference type="ARBA" id="ARBA00005591"/>
    </source>
</evidence>
<dbReference type="InterPro" id="IPR002579">
    <property type="entry name" value="Met_Sox_Rdtase_MsrB_dom"/>
</dbReference>
<evidence type="ECO:0000256" key="9">
    <source>
        <dbReference type="HAMAP-Rule" id="MF_01401"/>
    </source>
</evidence>
<dbReference type="Proteomes" id="UP000029453">
    <property type="component" value="Unassembled WGS sequence"/>
</dbReference>
<organism evidence="11 12">
    <name type="scientific">Paenibacillus popilliae ATCC 14706</name>
    <dbReference type="NCBI Taxonomy" id="1212764"/>
    <lineage>
        <taxon>Bacteria</taxon>
        <taxon>Bacillati</taxon>
        <taxon>Bacillota</taxon>
        <taxon>Bacilli</taxon>
        <taxon>Bacillales</taxon>
        <taxon>Paenibacillaceae</taxon>
        <taxon>Paenibacillus</taxon>
    </lineage>
</organism>
<evidence type="ECO:0000256" key="3">
    <source>
        <dbReference type="ARBA" id="ARBA00023002"/>
    </source>
</evidence>
<sequence length="324" mass="37273">MSDHTQPSLEKATFAGGCFWCMVTPFEELPGIHSIVSGYTGGHTEHPTYEEVCTDRTGHAEAVQITFDPAVFPYKKLLDLFWQQIDPTDPGGQFYDRGSSYRTAIFYHNEEQREEAEESKRELERSGRFDKPIATEIVPATAFYPAEEYHQDYHRKQPAHYKHYRTDSGRDTFIAKHWSVTKQNTALLKEQLTPMQFHVTQKNGTEPPFQNEFWNHTEDGIYVDIVSDEPLFSSRDKYDAGCGWPSFTRPIRTYHIEEKLDLSHGIVRTEVRSRYGASHLGHVFDDGPGPNGLRYCINSAALRFIPKEKLEEEGYGEYAILFAD</sequence>
<evidence type="ECO:0000256" key="7">
    <source>
        <dbReference type="ARBA" id="ARBA00048782"/>
    </source>
</evidence>
<feature type="active site" evidence="9">
    <location>
        <position position="18"/>
    </location>
</feature>
<evidence type="ECO:0000313" key="11">
    <source>
        <dbReference type="EMBL" id="GAC43507.1"/>
    </source>
</evidence>
<keyword evidence="4" id="KW-0511">Multifunctional enzyme</keyword>
<reference evidence="11 12" key="1">
    <citation type="submission" date="2012-10" db="EMBL/GenBank/DDBJ databases">
        <title>Draft Genome Sequence of Paenibacillus popilliae ATCC 14706T.</title>
        <authorList>
            <person name="Iiyama K."/>
            <person name="Mori K."/>
            <person name="Mon H."/>
            <person name="Chieda Y."/>
            <person name="Lee J.M."/>
            <person name="Kusakabe T."/>
            <person name="Tashiro K."/>
            <person name="Asano S."/>
            <person name="Yasunaga-Aoki C."/>
            <person name="Shimizu S."/>
        </authorList>
    </citation>
    <scope>NUCLEOTIDE SEQUENCE [LARGE SCALE GENOMIC DNA]</scope>
    <source>
        <strain evidence="11 12">ATCC 14706</strain>
    </source>
</reference>
<dbReference type="FunFam" id="2.170.150.20:FF:000003">
    <property type="entry name" value="Peptide methionine sulfoxide reductase MsrB"/>
    <property type="match status" value="1"/>
</dbReference>
<comment type="catalytic activity">
    <reaction evidence="7 9">
        <text>[thioredoxin]-disulfide + L-methionine + H2O = L-methionine (S)-S-oxide + [thioredoxin]-dithiol</text>
        <dbReference type="Rhea" id="RHEA:19993"/>
        <dbReference type="Rhea" id="RHEA-COMP:10698"/>
        <dbReference type="Rhea" id="RHEA-COMP:10700"/>
        <dbReference type="ChEBI" id="CHEBI:15377"/>
        <dbReference type="ChEBI" id="CHEBI:29950"/>
        <dbReference type="ChEBI" id="CHEBI:50058"/>
        <dbReference type="ChEBI" id="CHEBI:57844"/>
        <dbReference type="ChEBI" id="CHEBI:58772"/>
        <dbReference type="EC" id="1.8.4.11"/>
    </reaction>
</comment>
<dbReference type="NCBIfam" id="TIGR00401">
    <property type="entry name" value="msrA"/>
    <property type="match status" value="1"/>
</dbReference>
<dbReference type="SUPFAM" id="SSF51316">
    <property type="entry name" value="Mss4-like"/>
    <property type="match status" value="1"/>
</dbReference>
<evidence type="ECO:0000256" key="2">
    <source>
        <dbReference type="ARBA" id="ARBA00007174"/>
    </source>
</evidence>
<evidence type="ECO:0000256" key="5">
    <source>
        <dbReference type="ARBA" id="ARBA00047806"/>
    </source>
</evidence>
<dbReference type="NCBIfam" id="TIGR00357">
    <property type="entry name" value="peptide-methionine (R)-S-oxide reductase MsrB"/>
    <property type="match status" value="1"/>
</dbReference>
<dbReference type="PANTHER" id="PTHR43774:SF1">
    <property type="entry name" value="PEPTIDE METHIONINE SULFOXIDE REDUCTASE MSRA 2"/>
    <property type="match status" value="1"/>
</dbReference>
<dbReference type="InterPro" id="IPR002569">
    <property type="entry name" value="Met_Sox_Rdtase_MsrA_dom"/>
</dbReference>
<evidence type="ECO:0000256" key="6">
    <source>
        <dbReference type="ARBA" id="ARBA00048488"/>
    </source>
</evidence>
<dbReference type="SUPFAM" id="SSF55068">
    <property type="entry name" value="Peptide methionine sulfoxide reductase"/>
    <property type="match status" value="1"/>
</dbReference>
<dbReference type="HAMAP" id="MF_01401">
    <property type="entry name" value="MsrA"/>
    <property type="match status" value="1"/>
</dbReference>
<dbReference type="PROSITE" id="PS51790">
    <property type="entry name" value="MSRB"/>
    <property type="match status" value="1"/>
</dbReference>
<evidence type="ECO:0000313" key="12">
    <source>
        <dbReference type="Proteomes" id="UP000029453"/>
    </source>
</evidence>
<gene>
    <name evidence="8" type="primary">msrB</name>
    <name evidence="9" type="synonym">msrA</name>
    <name evidence="11" type="ORF">PPOP_2890</name>
</gene>
<accession>M9LBZ9</accession>
<evidence type="ECO:0000256" key="4">
    <source>
        <dbReference type="ARBA" id="ARBA00023268"/>
    </source>
</evidence>
<dbReference type="GO" id="GO:0033744">
    <property type="term" value="F:L-methionine:thioredoxin-disulfide S-oxidoreductase activity"/>
    <property type="evidence" value="ECO:0007669"/>
    <property type="project" value="RHEA"/>
</dbReference>
<comment type="function">
    <text evidence="9">Has an important function as a repair enzyme for proteins that have been inactivated by oxidation. Catalyzes the reversible oxidation-reduction of methionine sulfoxide in proteins to methionine.</text>
</comment>
<feature type="active site" description="Nucleophile" evidence="8">
    <location>
        <position position="296"/>
    </location>
</feature>
<dbReference type="EC" id="1.8.4.11" evidence="9"/>
<dbReference type="GO" id="GO:0008113">
    <property type="term" value="F:peptide-methionine (S)-S-oxide reductase activity"/>
    <property type="evidence" value="ECO:0007669"/>
    <property type="project" value="UniProtKB-UniRule"/>
</dbReference>
<dbReference type="Gene3D" id="3.30.1060.10">
    <property type="entry name" value="Peptide methionine sulphoxide reductase MsrA"/>
    <property type="match status" value="1"/>
</dbReference>
<name>M9LBZ9_PAEPP</name>
<comment type="similarity">
    <text evidence="1 9">Belongs to the MsrA Met sulfoxide reductase family.</text>
</comment>
<dbReference type="EMBL" id="BALG01000222">
    <property type="protein sequence ID" value="GAC43507.1"/>
    <property type="molecule type" value="Genomic_DNA"/>
</dbReference>
<dbReference type="FunFam" id="3.30.1060.10:FF:000003">
    <property type="entry name" value="Peptide methionine sulfoxide reductase MsrA"/>
    <property type="match status" value="1"/>
</dbReference>
<proteinExistence type="inferred from homology"/>
<dbReference type="EC" id="1.8.4.12" evidence="8"/>
<dbReference type="InterPro" id="IPR036509">
    <property type="entry name" value="Met_Sox_Rdtase_MsrA_sf"/>
</dbReference>
<keyword evidence="12" id="KW-1185">Reference proteome</keyword>
<dbReference type="AlphaFoldDB" id="M9LBZ9"/>
<dbReference type="PANTHER" id="PTHR43774">
    <property type="entry name" value="PEPTIDE METHIONINE SULFOXIDE REDUCTASE"/>
    <property type="match status" value="1"/>
</dbReference>
<comment type="catalytic activity">
    <reaction evidence="5 9">
        <text>L-methionyl-[protein] + [thioredoxin]-disulfide + H2O = L-methionyl-(S)-S-oxide-[protein] + [thioredoxin]-dithiol</text>
        <dbReference type="Rhea" id="RHEA:14217"/>
        <dbReference type="Rhea" id="RHEA-COMP:10698"/>
        <dbReference type="Rhea" id="RHEA-COMP:10700"/>
        <dbReference type="Rhea" id="RHEA-COMP:12313"/>
        <dbReference type="Rhea" id="RHEA-COMP:12315"/>
        <dbReference type="ChEBI" id="CHEBI:15377"/>
        <dbReference type="ChEBI" id="CHEBI:16044"/>
        <dbReference type="ChEBI" id="CHEBI:29950"/>
        <dbReference type="ChEBI" id="CHEBI:44120"/>
        <dbReference type="ChEBI" id="CHEBI:50058"/>
        <dbReference type="EC" id="1.8.4.11"/>
    </reaction>
</comment>
<comment type="caution">
    <text evidence="11">The sequence shown here is derived from an EMBL/GenBank/DDBJ whole genome shotgun (WGS) entry which is preliminary data.</text>
</comment>
<comment type="similarity">
    <text evidence="2 8">Belongs to the MsrB Met sulfoxide reductase family.</text>
</comment>
<dbReference type="OrthoDB" id="4174719at2"/>
<dbReference type="GO" id="GO:0033743">
    <property type="term" value="F:peptide-methionine (R)-S-oxide reductase activity"/>
    <property type="evidence" value="ECO:0007669"/>
    <property type="project" value="UniProtKB-UniRule"/>
</dbReference>
<dbReference type="Gene3D" id="2.170.150.20">
    <property type="entry name" value="Peptide methionine sulfoxide reductase"/>
    <property type="match status" value="1"/>
</dbReference>